<protein>
    <recommendedName>
        <fullName evidence="9">RNA polymerase subunit sigma</fullName>
    </recommendedName>
</protein>
<gene>
    <name evidence="7" type="ORF">BC6307_06385</name>
</gene>
<keyword evidence="4" id="KW-0804">Transcription</keyword>
<dbReference type="NCBIfam" id="TIGR02937">
    <property type="entry name" value="sigma70-ECF"/>
    <property type="match status" value="1"/>
</dbReference>
<dbReference type="InterPro" id="IPR014284">
    <property type="entry name" value="RNA_pol_sigma-70_dom"/>
</dbReference>
<dbReference type="InterPro" id="IPR039425">
    <property type="entry name" value="RNA_pol_sigma-70-like"/>
</dbReference>
<dbReference type="InterPro" id="IPR007627">
    <property type="entry name" value="RNA_pol_sigma70_r2"/>
</dbReference>
<dbReference type="EMBL" id="CP018866">
    <property type="protein sequence ID" value="AST94247.1"/>
    <property type="molecule type" value="Genomic_DNA"/>
</dbReference>
<dbReference type="CDD" id="cd06171">
    <property type="entry name" value="Sigma70_r4"/>
    <property type="match status" value="1"/>
</dbReference>
<evidence type="ECO:0000313" key="7">
    <source>
        <dbReference type="EMBL" id="AST94247.1"/>
    </source>
</evidence>
<keyword evidence="8" id="KW-1185">Reference proteome</keyword>
<dbReference type="GO" id="GO:0006352">
    <property type="term" value="P:DNA-templated transcription initiation"/>
    <property type="evidence" value="ECO:0007669"/>
    <property type="project" value="InterPro"/>
</dbReference>
<dbReference type="AlphaFoldDB" id="A0A223KXV1"/>
<keyword evidence="2" id="KW-0805">Transcription regulation</keyword>
<dbReference type="SUPFAM" id="SSF88946">
    <property type="entry name" value="Sigma2 domain of RNA polymerase sigma factors"/>
    <property type="match status" value="1"/>
</dbReference>
<sequence length="174" mass="20528">MIMEEHGSSLLKLTYSYVKNWSTAEDIVQETFINFSQKYNQYRGESSLKTWLFQIAVNKSKDFLKSPKNKLSHLGISMVNLYSKEKNADEKLIEMDEYQIIAKCLFKLPIKYREVLTLFYYEDLTIAEISRILSINESNVRTRLSRGREKFKKIYLKEVEEIEGKVRQTKDSIG</sequence>
<evidence type="ECO:0000256" key="2">
    <source>
        <dbReference type="ARBA" id="ARBA00023015"/>
    </source>
</evidence>
<dbReference type="GO" id="GO:0016987">
    <property type="term" value="F:sigma factor activity"/>
    <property type="evidence" value="ECO:0007669"/>
    <property type="project" value="UniProtKB-KW"/>
</dbReference>
<evidence type="ECO:0000313" key="8">
    <source>
        <dbReference type="Proteomes" id="UP000215224"/>
    </source>
</evidence>
<evidence type="ECO:0000256" key="4">
    <source>
        <dbReference type="ARBA" id="ARBA00023163"/>
    </source>
</evidence>
<feature type="domain" description="RNA polymerase sigma-70 region 2" evidence="5">
    <location>
        <begin position="3"/>
        <end position="66"/>
    </location>
</feature>
<dbReference type="Gene3D" id="1.10.1740.10">
    <property type="match status" value="1"/>
</dbReference>
<dbReference type="KEGG" id="bcoh:BC6307_06385"/>
<evidence type="ECO:0000256" key="3">
    <source>
        <dbReference type="ARBA" id="ARBA00023082"/>
    </source>
</evidence>
<dbReference type="InterPro" id="IPR013324">
    <property type="entry name" value="RNA_pol_sigma_r3/r4-like"/>
</dbReference>
<dbReference type="SUPFAM" id="SSF88659">
    <property type="entry name" value="Sigma3 and sigma4 domains of RNA polymerase sigma factors"/>
    <property type="match status" value="1"/>
</dbReference>
<reference evidence="7 8" key="1">
    <citation type="submission" date="2016-12" db="EMBL/GenBank/DDBJ databases">
        <title>The whole genome sequencing and assembly of Bacillus cohnii DSM 6307T strain.</title>
        <authorList>
            <person name="Lee Y.-J."/>
            <person name="Yi H."/>
            <person name="Bahn Y.-S."/>
            <person name="Kim J.F."/>
            <person name="Lee D.-W."/>
        </authorList>
    </citation>
    <scope>NUCLEOTIDE SEQUENCE [LARGE SCALE GENOMIC DNA]</scope>
    <source>
        <strain evidence="7 8">DSM 6307</strain>
    </source>
</reference>
<evidence type="ECO:0008006" key="9">
    <source>
        <dbReference type="Google" id="ProtNLM"/>
    </source>
</evidence>
<evidence type="ECO:0000259" key="6">
    <source>
        <dbReference type="Pfam" id="PF08281"/>
    </source>
</evidence>
<dbReference type="Pfam" id="PF04542">
    <property type="entry name" value="Sigma70_r2"/>
    <property type="match status" value="1"/>
</dbReference>
<organism evidence="7 8">
    <name type="scientific">Sutcliffiella cohnii</name>
    <dbReference type="NCBI Taxonomy" id="33932"/>
    <lineage>
        <taxon>Bacteria</taxon>
        <taxon>Bacillati</taxon>
        <taxon>Bacillota</taxon>
        <taxon>Bacilli</taxon>
        <taxon>Bacillales</taxon>
        <taxon>Bacillaceae</taxon>
        <taxon>Sutcliffiella</taxon>
    </lineage>
</organism>
<dbReference type="STRING" id="1314751.GCA_001591425_00008"/>
<comment type="similarity">
    <text evidence="1">Belongs to the sigma-70 factor family. ECF subfamily.</text>
</comment>
<feature type="domain" description="RNA polymerase sigma factor 70 region 4 type 2" evidence="6">
    <location>
        <begin position="99"/>
        <end position="150"/>
    </location>
</feature>
<dbReference type="Gene3D" id="1.10.10.10">
    <property type="entry name" value="Winged helix-like DNA-binding domain superfamily/Winged helix DNA-binding domain"/>
    <property type="match status" value="1"/>
</dbReference>
<dbReference type="PANTHER" id="PTHR43133">
    <property type="entry name" value="RNA POLYMERASE ECF-TYPE SIGMA FACTO"/>
    <property type="match status" value="1"/>
</dbReference>
<dbReference type="Proteomes" id="UP000215224">
    <property type="component" value="Chromosome"/>
</dbReference>
<proteinExistence type="inferred from homology"/>
<accession>A0A223KXV1</accession>
<name>A0A223KXV1_9BACI</name>
<dbReference type="InterPro" id="IPR036388">
    <property type="entry name" value="WH-like_DNA-bd_sf"/>
</dbReference>
<dbReference type="InterPro" id="IPR013325">
    <property type="entry name" value="RNA_pol_sigma_r2"/>
</dbReference>
<dbReference type="GO" id="GO:0003677">
    <property type="term" value="F:DNA binding"/>
    <property type="evidence" value="ECO:0007669"/>
    <property type="project" value="InterPro"/>
</dbReference>
<dbReference type="Pfam" id="PF08281">
    <property type="entry name" value="Sigma70_r4_2"/>
    <property type="match status" value="1"/>
</dbReference>
<dbReference type="PANTHER" id="PTHR43133:SF60">
    <property type="entry name" value="RNA POLYMERASE SIGMA FACTOR SIGV"/>
    <property type="match status" value="1"/>
</dbReference>
<keyword evidence="3" id="KW-0731">Sigma factor</keyword>
<evidence type="ECO:0000256" key="1">
    <source>
        <dbReference type="ARBA" id="ARBA00010641"/>
    </source>
</evidence>
<dbReference type="InterPro" id="IPR013249">
    <property type="entry name" value="RNA_pol_sigma70_r4_t2"/>
</dbReference>
<evidence type="ECO:0000259" key="5">
    <source>
        <dbReference type="Pfam" id="PF04542"/>
    </source>
</evidence>